<dbReference type="InterPro" id="IPR001806">
    <property type="entry name" value="Small_GTPase"/>
</dbReference>
<keyword evidence="3" id="KW-0812">Transmembrane</keyword>
<dbReference type="GO" id="GO:0005525">
    <property type="term" value="F:GTP binding"/>
    <property type="evidence" value="ECO:0007669"/>
    <property type="project" value="UniProtKB-KW"/>
</dbReference>
<dbReference type="InterPro" id="IPR013566">
    <property type="entry name" value="EF_hand_assoc_1"/>
</dbReference>
<keyword evidence="12" id="KW-0342">GTP-binding</keyword>
<keyword evidence="7" id="KW-1000">Mitochondrion outer membrane</keyword>
<dbReference type="InterPro" id="IPR018247">
    <property type="entry name" value="EF_Hand_1_Ca_BS"/>
</dbReference>
<feature type="domain" description="Miro" evidence="15">
    <location>
        <begin position="130"/>
        <end position="295"/>
    </location>
</feature>
<dbReference type="InterPro" id="IPR020860">
    <property type="entry name" value="MIRO_dom"/>
</dbReference>
<protein>
    <recommendedName>
        <fullName evidence="18">Mitochondrial Rho GTPase</fullName>
    </recommendedName>
</protein>
<evidence type="ECO:0000256" key="2">
    <source>
        <dbReference type="ARBA" id="ARBA00007981"/>
    </source>
</evidence>
<reference evidence="16" key="1">
    <citation type="journal article" date="2023" name="Insect Mol. Biol.">
        <title>Genome sequencing provides insights into the evolution of gene families encoding plant cell wall-degrading enzymes in longhorned beetles.</title>
        <authorList>
            <person name="Shin N.R."/>
            <person name="Okamura Y."/>
            <person name="Kirsch R."/>
            <person name="Pauchet Y."/>
        </authorList>
    </citation>
    <scope>NUCLEOTIDE SEQUENCE</scope>
    <source>
        <strain evidence="16">RBIC_L_NR</strain>
    </source>
</reference>
<evidence type="ECO:0000259" key="15">
    <source>
        <dbReference type="PROSITE" id="PS51423"/>
    </source>
</evidence>
<keyword evidence="10" id="KW-1133">Transmembrane helix</keyword>
<evidence type="ECO:0000256" key="9">
    <source>
        <dbReference type="ARBA" id="ARBA00022837"/>
    </source>
</evidence>
<evidence type="ECO:0000256" key="11">
    <source>
        <dbReference type="ARBA" id="ARBA00023128"/>
    </source>
</evidence>
<keyword evidence="13" id="KW-0472">Membrane</keyword>
<evidence type="ECO:0000256" key="13">
    <source>
        <dbReference type="ARBA" id="ARBA00023136"/>
    </source>
</evidence>
<keyword evidence="11" id="KW-0496">Mitochondrion</keyword>
<dbReference type="PROSITE" id="PS51423">
    <property type="entry name" value="MIRO"/>
    <property type="match status" value="1"/>
</dbReference>
<evidence type="ECO:0000256" key="8">
    <source>
        <dbReference type="ARBA" id="ARBA00022801"/>
    </source>
</evidence>
<dbReference type="Gene3D" id="3.40.50.300">
    <property type="entry name" value="P-loop containing nucleotide triphosphate hydrolases"/>
    <property type="match status" value="1"/>
</dbReference>
<dbReference type="EMBL" id="JANEYF010005422">
    <property type="protein sequence ID" value="KAJ8928244.1"/>
    <property type="molecule type" value="Genomic_DNA"/>
</dbReference>
<evidence type="ECO:0008006" key="18">
    <source>
        <dbReference type="Google" id="ProtNLM"/>
    </source>
</evidence>
<dbReference type="SUPFAM" id="SSF47473">
    <property type="entry name" value="EF-hand"/>
    <property type="match status" value="1"/>
</dbReference>
<comment type="subcellular location">
    <subcellularLocation>
        <location evidence="1">Mitochondrion outer membrane</location>
        <topology evidence="1">Single-pass type IV membrane protein</topology>
    </subcellularLocation>
</comment>
<evidence type="ECO:0000256" key="12">
    <source>
        <dbReference type="ARBA" id="ARBA00023134"/>
    </source>
</evidence>
<evidence type="ECO:0000313" key="16">
    <source>
        <dbReference type="EMBL" id="KAJ8928244.1"/>
    </source>
</evidence>
<dbReference type="PROSITE" id="PS00018">
    <property type="entry name" value="EF_HAND_1"/>
    <property type="match status" value="1"/>
</dbReference>
<dbReference type="PROSITE" id="PS50222">
    <property type="entry name" value="EF_HAND_2"/>
    <property type="match status" value="1"/>
</dbReference>
<dbReference type="GO" id="GO:0005741">
    <property type="term" value="C:mitochondrial outer membrane"/>
    <property type="evidence" value="ECO:0007669"/>
    <property type="project" value="UniProtKB-SubCell"/>
</dbReference>
<name>A0AAV8WP25_9CUCU</name>
<organism evidence="16 17">
    <name type="scientific">Rhamnusium bicolor</name>
    <dbReference type="NCBI Taxonomy" id="1586634"/>
    <lineage>
        <taxon>Eukaryota</taxon>
        <taxon>Metazoa</taxon>
        <taxon>Ecdysozoa</taxon>
        <taxon>Arthropoda</taxon>
        <taxon>Hexapoda</taxon>
        <taxon>Insecta</taxon>
        <taxon>Pterygota</taxon>
        <taxon>Neoptera</taxon>
        <taxon>Endopterygota</taxon>
        <taxon>Coleoptera</taxon>
        <taxon>Polyphaga</taxon>
        <taxon>Cucujiformia</taxon>
        <taxon>Chrysomeloidea</taxon>
        <taxon>Cerambycidae</taxon>
        <taxon>Lepturinae</taxon>
        <taxon>Rhagiini</taxon>
        <taxon>Rhamnusium</taxon>
    </lineage>
</organism>
<accession>A0AAV8WP25</accession>
<feature type="domain" description="EF-hand" evidence="14">
    <location>
        <begin position="19"/>
        <end position="54"/>
    </location>
</feature>
<evidence type="ECO:0000259" key="14">
    <source>
        <dbReference type="PROSITE" id="PS50222"/>
    </source>
</evidence>
<evidence type="ECO:0000313" key="17">
    <source>
        <dbReference type="Proteomes" id="UP001162156"/>
    </source>
</evidence>
<dbReference type="InterPro" id="IPR011992">
    <property type="entry name" value="EF-hand-dom_pair"/>
</dbReference>
<dbReference type="Proteomes" id="UP001162156">
    <property type="component" value="Unassembled WGS sequence"/>
</dbReference>
<evidence type="ECO:0000256" key="10">
    <source>
        <dbReference type="ARBA" id="ARBA00022989"/>
    </source>
</evidence>
<keyword evidence="6" id="KW-0547">Nucleotide-binding</keyword>
<keyword evidence="8" id="KW-0378">Hydrolase</keyword>
<evidence type="ECO:0000256" key="7">
    <source>
        <dbReference type="ARBA" id="ARBA00022787"/>
    </source>
</evidence>
<keyword evidence="4" id="KW-0479">Metal-binding</keyword>
<keyword evidence="5" id="KW-0677">Repeat</keyword>
<dbReference type="SUPFAM" id="SSF52540">
    <property type="entry name" value="P-loop containing nucleoside triphosphate hydrolases"/>
    <property type="match status" value="1"/>
</dbReference>
<evidence type="ECO:0000256" key="4">
    <source>
        <dbReference type="ARBA" id="ARBA00022723"/>
    </source>
</evidence>
<dbReference type="GO" id="GO:0003924">
    <property type="term" value="F:GTPase activity"/>
    <property type="evidence" value="ECO:0007669"/>
    <property type="project" value="InterPro"/>
</dbReference>
<dbReference type="InterPro" id="IPR027417">
    <property type="entry name" value="P-loop_NTPase"/>
</dbReference>
<dbReference type="AlphaFoldDB" id="A0AAV8WP25"/>
<evidence type="ECO:0000256" key="6">
    <source>
        <dbReference type="ARBA" id="ARBA00022741"/>
    </source>
</evidence>
<comment type="caution">
    <text evidence="16">The sequence shown here is derived from an EMBL/GenBank/DDBJ whole genome shotgun (WGS) entry which is preliminary data.</text>
</comment>
<dbReference type="Pfam" id="PF00071">
    <property type="entry name" value="Ras"/>
    <property type="match status" value="1"/>
</dbReference>
<dbReference type="Pfam" id="PF08355">
    <property type="entry name" value="EF_assoc_1"/>
    <property type="match status" value="1"/>
</dbReference>
<sequence>MSFFSLKVPSGSTTELSHRGQQFLTHIFERYDKDRDKALSPMEFDELFSTCPTPAWGPDVSAMVPTNDKGWITYQGYMCQWALMTLVDLPRTFEYLAYLGYNIYENENQTTAVQVTREKKLDLAKKQSSRNVYQCHVIGPTGAGKSSFCRSFIKSSLDSKNILVDKTGTPNCTVNVVQVYGQEKIMVLRDINVRNVSDPLLPHEVQCDVACLIYDINNEKSFEYIARIYIKYFAESKIPVLIVACKDDLEEVRQDYLLQPATFCQKYKILPPQRFNIRGPLKKEVFVNRFQAAWILFYKHSPLRRMVHMLLLRPQPTEWLNHFCRNFREIGVITSDSTVWWKAGLSLAAVTALGLLVAKVLHTSDKVR</sequence>
<evidence type="ECO:0000256" key="5">
    <source>
        <dbReference type="ARBA" id="ARBA00022737"/>
    </source>
</evidence>
<keyword evidence="17" id="KW-1185">Reference proteome</keyword>
<evidence type="ECO:0000256" key="3">
    <source>
        <dbReference type="ARBA" id="ARBA00022692"/>
    </source>
</evidence>
<dbReference type="Gene3D" id="1.10.238.10">
    <property type="entry name" value="EF-hand"/>
    <property type="match status" value="1"/>
</dbReference>
<proteinExistence type="inferred from homology"/>
<comment type="similarity">
    <text evidence="2">Belongs to the mitochondrial Rho GTPase family.</text>
</comment>
<gene>
    <name evidence="16" type="ORF">NQ314_019194</name>
</gene>
<dbReference type="GO" id="GO:0005509">
    <property type="term" value="F:calcium ion binding"/>
    <property type="evidence" value="ECO:0007669"/>
    <property type="project" value="InterPro"/>
</dbReference>
<keyword evidence="9" id="KW-0106">Calcium</keyword>
<dbReference type="FunFam" id="3.40.50.300:FF:000553">
    <property type="entry name" value="Mitochondrial Rho GTPase"/>
    <property type="match status" value="1"/>
</dbReference>
<evidence type="ECO:0000256" key="1">
    <source>
        <dbReference type="ARBA" id="ARBA00004200"/>
    </source>
</evidence>
<dbReference type="InterPro" id="IPR002048">
    <property type="entry name" value="EF_hand_dom"/>
</dbReference>